<name>A0A4R4ZJU4_9ACTN</name>
<gene>
    <name evidence="1" type="ORF">E1286_01495</name>
</gene>
<dbReference type="OrthoDB" id="4541168at2"/>
<comment type="caution">
    <text evidence="1">The sequence shown here is derived from an EMBL/GenBank/DDBJ whole genome shotgun (WGS) entry which is preliminary data.</text>
</comment>
<dbReference type="AlphaFoldDB" id="A0A4R4ZJU4"/>
<dbReference type="RefSeq" id="WP_132608379.1">
    <property type="nucleotide sequence ID" value="NZ_SMKQ01000002.1"/>
</dbReference>
<sequence length="195" mass="21376">MHDDTSLLRRIAATPALSGILRELIEFDVEDLESVDGSTARLLSGESLHAIACDGAAGRFFLVGREARLRHVLYADSEGSAGLVGSSLSNALATMVALPNWRDLLNFSGGGDLGQMRRAQAWLEEGMRRRHPDLDELQAVLVSELGLVVPDDPVLALWDSVRATDPDIDFIDDADGGLPWGSLFHEWTIERLMRR</sequence>
<evidence type="ECO:0000313" key="2">
    <source>
        <dbReference type="Proteomes" id="UP000295302"/>
    </source>
</evidence>
<accession>A0A4R4ZJU4</accession>
<protein>
    <submittedName>
        <fullName evidence="1">Uncharacterized protein</fullName>
    </submittedName>
</protein>
<keyword evidence="2" id="KW-1185">Reference proteome</keyword>
<evidence type="ECO:0000313" key="1">
    <source>
        <dbReference type="EMBL" id="TDD57002.1"/>
    </source>
</evidence>
<dbReference type="EMBL" id="SMKQ01000002">
    <property type="protein sequence ID" value="TDD57002.1"/>
    <property type="molecule type" value="Genomic_DNA"/>
</dbReference>
<dbReference type="Proteomes" id="UP000295302">
    <property type="component" value="Unassembled WGS sequence"/>
</dbReference>
<reference evidence="1 2" key="1">
    <citation type="submission" date="2019-03" db="EMBL/GenBank/DDBJ databases">
        <title>Draft genome sequences of novel Actinobacteria.</title>
        <authorList>
            <person name="Sahin N."/>
            <person name="Ay H."/>
            <person name="Saygin H."/>
        </authorList>
    </citation>
    <scope>NUCLEOTIDE SEQUENCE [LARGE SCALE GENOMIC DNA]</scope>
    <source>
        <strain evidence="1 2">CH32</strain>
    </source>
</reference>
<organism evidence="1 2">
    <name type="scientific">Nonomuraea terrae</name>
    <dbReference type="NCBI Taxonomy" id="2530383"/>
    <lineage>
        <taxon>Bacteria</taxon>
        <taxon>Bacillati</taxon>
        <taxon>Actinomycetota</taxon>
        <taxon>Actinomycetes</taxon>
        <taxon>Streptosporangiales</taxon>
        <taxon>Streptosporangiaceae</taxon>
        <taxon>Nonomuraea</taxon>
    </lineage>
</organism>
<proteinExistence type="predicted"/>